<dbReference type="InterPro" id="IPR000536">
    <property type="entry name" value="Nucl_hrmn_rcpt_lig-bd"/>
</dbReference>
<dbReference type="InterPro" id="IPR001723">
    <property type="entry name" value="Nuclear_hrmn_rcpt"/>
</dbReference>
<dbReference type="InterPro" id="IPR035500">
    <property type="entry name" value="NHR-like_dom_sf"/>
</dbReference>
<keyword evidence="9" id="KW-0675">Receptor</keyword>
<accession>A0A068WG36</accession>
<evidence type="ECO:0000256" key="2">
    <source>
        <dbReference type="ARBA" id="ARBA00008092"/>
    </source>
</evidence>
<dbReference type="InterPro" id="IPR013088">
    <property type="entry name" value="Znf_NHR/GATA"/>
</dbReference>
<evidence type="ECO:0000256" key="3">
    <source>
        <dbReference type="ARBA" id="ARBA00022723"/>
    </source>
</evidence>
<dbReference type="AlphaFoldDB" id="A0A068WG36"/>
<keyword evidence="3" id="KW-0479">Metal-binding</keyword>
<dbReference type="PROSITE" id="PS00031">
    <property type="entry name" value="NUCLEAR_REC_DBD_1"/>
    <property type="match status" value="1"/>
</dbReference>
<feature type="compositionally biased region" description="Polar residues" evidence="11">
    <location>
        <begin position="12"/>
        <end position="21"/>
    </location>
</feature>
<reference evidence="14" key="2">
    <citation type="submission" date="2014-06" db="EMBL/GenBank/DDBJ databases">
        <authorList>
            <person name="Aslett M."/>
        </authorList>
    </citation>
    <scope>NUCLEOTIDE SEQUENCE</scope>
</reference>
<dbReference type="OrthoDB" id="5771769at2759"/>
<dbReference type="GO" id="GO:0004879">
    <property type="term" value="F:nuclear receptor activity"/>
    <property type="evidence" value="ECO:0007669"/>
    <property type="project" value="InterPro"/>
</dbReference>
<keyword evidence="8" id="KW-0804">Transcription</keyword>
<feature type="domain" description="Nuclear receptor" evidence="12">
    <location>
        <begin position="158"/>
        <end position="233"/>
    </location>
</feature>
<dbReference type="Pfam" id="PF00104">
    <property type="entry name" value="Hormone_recep"/>
    <property type="match status" value="1"/>
</dbReference>
<feature type="compositionally biased region" description="Low complexity" evidence="11">
    <location>
        <begin position="263"/>
        <end position="274"/>
    </location>
</feature>
<sequence>MNQSYFQNFQSSASTSNYTDASNSQSQSSSLYSPNFPNNAAMTQIQQSSYMRPNTLVSLSPNAPSSNSTYPGLSRVAKSDSSRLALEYIGAMPPSQNQHLQAAAENSRSTTSNASASAEHGSHRHQANYPYPNSMANTNTTIQIADSSPTTSSIRATYTPCHVCGDKASGYHYGVISCEGCKGFFRRSIQKQIEYKCLREGKCTVVRLNRNRCQYCRFRKCIAVGMSKDSVRYGRMPRRSSSPDSGSIRTPSVNSPSQMQQKTPTHSSPSSSACAAAAPASVVPPAATAVTETPTYRQPKDASEVALYNIVVTVAKAHFNHCPYTEQRVKALKTMKITLVPREGGFPPFKLDETRLRMHEALSPAIALHIQSVVEFAKAIPNFVSLTQPDQLALLKAAFPEVWVVQAARTISYPEQTIMLCNGHIICRTELDFIYTPQLTCAMFEFAAEFCALNLSDVEIGLFSAILLTKPSRHGLSDSAKVAVMQERFQAALSYQLAEKHESVSDIMNKLALASGRLAQLSESMHLTMTWFRSCWFRTRLSPLYSEIYDIPQGGEGTPRQPQNQAYAPIDFQSLGYTPAQAPMVYNTGTTNYTAPKTPQTISHYHQYQNFPASQDYFTMYNSQGNTYANMTDYTDESQQQQFLYTPGQERWHSSAFEPYSTDMQSTVRTYGHGTQRVDLDTVGDASRNENASTSAYAESHVRSRSHSSTASPGFVSNDIGQNKSSRPPTLPPPPPPPPPNSSSRDAANFVGETTKLVNRNLVPMANSTIVSGDDPFTAYQNVDVPVVSRDISSIADAEAESIHPNWRNLSVLNGLEKDTNGLKPEMPTQIPAPEIMAAIERGKDTSVPLGSMTDEGVESDEVLPVESRNGS</sequence>
<evidence type="ECO:0000313" key="16">
    <source>
        <dbReference type="WBParaSite" id="EgrG_001013700"/>
    </source>
</evidence>
<keyword evidence="4" id="KW-0863">Zinc-finger</keyword>
<dbReference type="FunFam" id="3.30.50.10:FF:000044">
    <property type="entry name" value="retinoic acid receptor beta isoform X4"/>
    <property type="match status" value="1"/>
</dbReference>
<feature type="region of interest" description="Disordered" evidence="11">
    <location>
        <begin position="55"/>
        <end position="76"/>
    </location>
</feature>
<feature type="region of interest" description="Disordered" evidence="11">
    <location>
        <begin position="12"/>
        <end position="38"/>
    </location>
</feature>
<evidence type="ECO:0000259" key="13">
    <source>
        <dbReference type="PROSITE" id="PS51843"/>
    </source>
</evidence>
<dbReference type="EMBL" id="LK028577">
    <property type="protein sequence ID" value="CDS17388.1"/>
    <property type="molecule type" value="Genomic_DNA"/>
</dbReference>
<dbReference type="Gene3D" id="3.30.50.10">
    <property type="entry name" value="Erythroid Transcription Factor GATA-1, subunit A"/>
    <property type="match status" value="1"/>
</dbReference>
<feature type="compositionally biased region" description="Low complexity" evidence="11">
    <location>
        <begin position="102"/>
        <end position="119"/>
    </location>
</feature>
<gene>
    <name evidence="16" type="primary">EGR_00780</name>
    <name evidence="14" type="ORF">EgrG_001013700</name>
</gene>
<dbReference type="WBParaSite" id="EgrG_001013700">
    <property type="protein sequence ID" value="EgrG_001013700"/>
    <property type="gene ID" value="EgrG_001013700"/>
</dbReference>
<feature type="compositionally biased region" description="Polar residues" evidence="11">
    <location>
        <begin position="55"/>
        <end position="71"/>
    </location>
</feature>
<evidence type="ECO:0000256" key="10">
    <source>
        <dbReference type="ARBA" id="ARBA00023242"/>
    </source>
</evidence>
<evidence type="ECO:0000256" key="1">
    <source>
        <dbReference type="ARBA" id="ARBA00004123"/>
    </source>
</evidence>
<evidence type="ECO:0000313" key="14">
    <source>
        <dbReference type="EMBL" id="CDS17388.1"/>
    </source>
</evidence>
<dbReference type="PANTHER" id="PTHR45805">
    <property type="entry name" value="NUCLEAR HORMONE RECEPTOR HR3-RELATED"/>
    <property type="match status" value="1"/>
</dbReference>
<evidence type="ECO:0000256" key="9">
    <source>
        <dbReference type="ARBA" id="ARBA00023170"/>
    </source>
</evidence>
<comment type="similarity">
    <text evidence="2">Belongs to the nuclear hormone receptor family. NR1 subfamily.</text>
</comment>
<feature type="region of interest" description="Disordered" evidence="11">
    <location>
        <begin position="682"/>
        <end position="747"/>
    </location>
</feature>
<dbReference type="SUPFAM" id="SSF48508">
    <property type="entry name" value="Nuclear receptor ligand-binding domain"/>
    <property type="match status" value="1"/>
</dbReference>
<feature type="domain" description="NR LBD" evidence="13">
    <location>
        <begin position="306"/>
        <end position="551"/>
    </location>
</feature>
<evidence type="ECO:0000256" key="11">
    <source>
        <dbReference type="SAM" id="MobiDB-lite"/>
    </source>
</evidence>
<proteinExistence type="inferred from homology"/>
<evidence type="ECO:0000256" key="7">
    <source>
        <dbReference type="ARBA" id="ARBA00023125"/>
    </source>
</evidence>
<dbReference type="PRINTS" id="PR00546">
    <property type="entry name" value="THYROIDHORMR"/>
</dbReference>
<feature type="region of interest" description="Disordered" evidence="11">
    <location>
        <begin position="232"/>
        <end position="274"/>
    </location>
</feature>
<protein>
    <submittedName>
        <fullName evidence="14 16">Ecdysone induced protein 78C</fullName>
    </submittedName>
</protein>
<dbReference type="SMART" id="SM00430">
    <property type="entry name" value="HOLI"/>
    <property type="match status" value="1"/>
</dbReference>
<evidence type="ECO:0000313" key="15">
    <source>
        <dbReference type="Proteomes" id="UP000492820"/>
    </source>
</evidence>
<feature type="compositionally biased region" description="Pro residues" evidence="11">
    <location>
        <begin position="729"/>
        <end position="741"/>
    </location>
</feature>
<evidence type="ECO:0000256" key="5">
    <source>
        <dbReference type="ARBA" id="ARBA00022833"/>
    </source>
</evidence>
<evidence type="ECO:0000256" key="4">
    <source>
        <dbReference type="ARBA" id="ARBA00022771"/>
    </source>
</evidence>
<dbReference type="SMART" id="SM00399">
    <property type="entry name" value="ZnF_C4"/>
    <property type="match status" value="1"/>
</dbReference>
<evidence type="ECO:0000259" key="12">
    <source>
        <dbReference type="PROSITE" id="PS51030"/>
    </source>
</evidence>
<keyword evidence="7" id="KW-0238">DNA-binding</keyword>
<dbReference type="PRINTS" id="PR00398">
    <property type="entry name" value="STRDHORMONER"/>
</dbReference>
<dbReference type="InterPro" id="IPR001728">
    <property type="entry name" value="ThyrH_rcpt"/>
</dbReference>
<feature type="compositionally biased region" description="Polar residues" evidence="11">
    <location>
        <begin position="239"/>
        <end position="262"/>
    </location>
</feature>
<keyword evidence="5" id="KW-0862">Zinc</keyword>
<dbReference type="CDD" id="cd07165">
    <property type="entry name" value="NR_DBD_DmE78_like"/>
    <property type="match status" value="1"/>
</dbReference>
<comment type="subcellular location">
    <subcellularLocation>
        <location evidence="1">Nucleus</location>
    </subcellularLocation>
</comment>
<dbReference type="GO" id="GO:0043565">
    <property type="term" value="F:sequence-specific DNA binding"/>
    <property type="evidence" value="ECO:0007669"/>
    <property type="project" value="InterPro"/>
</dbReference>
<dbReference type="PROSITE" id="PS51843">
    <property type="entry name" value="NR_LBD"/>
    <property type="match status" value="1"/>
</dbReference>
<dbReference type="InterPro" id="IPR001628">
    <property type="entry name" value="Znf_hrmn_rcpt"/>
</dbReference>
<dbReference type="PRINTS" id="PR00047">
    <property type="entry name" value="STROIDFINGER"/>
</dbReference>
<organism evidence="14">
    <name type="scientific">Echinococcus granulosus</name>
    <name type="common">Hydatid tapeworm</name>
    <dbReference type="NCBI Taxonomy" id="6210"/>
    <lineage>
        <taxon>Eukaryota</taxon>
        <taxon>Metazoa</taxon>
        <taxon>Spiralia</taxon>
        <taxon>Lophotrochozoa</taxon>
        <taxon>Platyhelminthes</taxon>
        <taxon>Cestoda</taxon>
        <taxon>Eucestoda</taxon>
        <taxon>Cyclophyllidea</taxon>
        <taxon>Taeniidae</taxon>
        <taxon>Echinococcus</taxon>
        <taxon>Echinococcus granulosus group</taxon>
    </lineage>
</organism>
<evidence type="ECO:0000256" key="8">
    <source>
        <dbReference type="ARBA" id="ARBA00023163"/>
    </source>
</evidence>
<dbReference type="GO" id="GO:0008270">
    <property type="term" value="F:zinc ion binding"/>
    <property type="evidence" value="ECO:0007669"/>
    <property type="project" value="UniProtKB-KW"/>
</dbReference>
<dbReference type="Pfam" id="PF00105">
    <property type="entry name" value="zf-C4"/>
    <property type="match status" value="1"/>
</dbReference>
<keyword evidence="6" id="KW-0805">Transcription regulation</keyword>
<reference evidence="14 15" key="1">
    <citation type="journal article" date="2013" name="Nature">
        <title>The genomes of four tapeworm species reveal adaptations to parasitism.</title>
        <authorList>
            <person name="Tsai I.J."/>
            <person name="Zarowiecki M."/>
            <person name="Holroyd N."/>
            <person name="Garciarrubio A."/>
            <person name="Sanchez-Flores A."/>
            <person name="Brooks K.L."/>
            <person name="Tracey A."/>
            <person name="Bobes R.J."/>
            <person name="Fragoso G."/>
            <person name="Sciutto E."/>
            <person name="Aslett M."/>
            <person name="Beasley H."/>
            <person name="Bennett H.M."/>
            <person name="Cai J."/>
            <person name="Camicia F."/>
            <person name="Clark R."/>
            <person name="Cucher M."/>
            <person name="De Silva N."/>
            <person name="Day T.A."/>
            <person name="Deplazes P."/>
            <person name="Estrada K."/>
            <person name="Fernandez C."/>
            <person name="Holland P.W."/>
            <person name="Hou J."/>
            <person name="Hu S."/>
            <person name="Huckvale T."/>
            <person name="Hung S.S."/>
            <person name="Kamenetzky L."/>
            <person name="Keane J.A."/>
            <person name="Kiss F."/>
            <person name="Koziol U."/>
            <person name="Lambert O."/>
            <person name="Liu K."/>
            <person name="Luo X."/>
            <person name="Luo Y."/>
            <person name="Macchiaroli N."/>
            <person name="Nichol S."/>
            <person name="Paps J."/>
            <person name="Parkinson J."/>
            <person name="Pouchkina-Stantcheva N."/>
            <person name="Riddiford N."/>
            <person name="Rosenzvit M."/>
            <person name="Salinas G."/>
            <person name="Wasmuth J.D."/>
            <person name="Zamanian M."/>
            <person name="Zheng Y."/>
            <person name="Cai X."/>
            <person name="Soberon X."/>
            <person name="Olson P.D."/>
            <person name="Laclette J.P."/>
            <person name="Brehm K."/>
            <person name="Berriman M."/>
            <person name="Garciarrubio A."/>
            <person name="Bobes R.J."/>
            <person name="Fragoso G."/>
            <person name="Sanchez-Flores A."/>
            <person name="Estrada K."/>
            <person name="Cevallos M.A."/>
            <person name="Morett E."/>
            <person name="Gonzalez V."/>
            <person name="Portillo T."/>
            <person name="Ochoa-Leyva A."/>
            <person name="Jose M.V."/>
            <person name="Sciutto E."/>
            <person name="Landa A."/>
            <person name="Jimenez L."/>
            <person name="Valdes V."/>
            <person name="Carrero J.C."/>
            <person name="Larralde C."/>
            <person name="Morales-Montor J."/>
            <person name="Limon-Lason J."/>
            <person name="Soberon X."/>
            <person name="Laclette J.P."/>
        </authorList>
    </citation>
    <scope>NUCLEOTIDE SEQUENCE [LARGE SCALE GENOMIC DNA]</scope>
</reference>
<dbReference type="Proteomes" id="UP000492820">
    <property type="component" value="Unassembled WGS sequence"/>
</dbReference>
<dbReference type="SUPFAM" id="SSF57716">
    <property type="entry name" value="Glucocorticoid receptor-like (DNA-binding domain)"/>
    <property type="match status" value="1"/>
</dbReference>
<evidence type="ECO:0000256" key="6">
    <source>
        <dbReference type="ARBA" id="ARBA00023015"/>
    </source>
</evidence>
<dbReference type="Gene3D" id="1.10.565.10">
    <property type="entry name" value="Retinoid X Receptor"/>
    <property type="match status" value="1"/>
</dbReference>
<dbReference type="GO" id="GO:0005634">
    <property type="term" value="C:nucleus"/>
    <property type="evidence" value="ECO:0007669"/>
    <property type="project" value="UniProtKB-SubCell"/>
</dbReference>
<reference evidence="16" key="3">
    <citation type="submission" date="2020-10" db="UniProtKB">
        <authorList>
            <consortium name="WormBaseParasite"/>
        </authorList>
    </citation>
    <scope>IDENTIFICATION</scope>
</reference>
<feature type="region of interest" description="Disordered" evidence="11">
    <location>
        <begin position="844"/>
        <end position="872"/>
    </location>
</feature>
<keyword evidence="10" id="KW-0539">Nucleus</keyword>
<feature type="region of interest" description="Disordered" evidence="11">
    <location>
        <begin position="96"/>
        <end position="132"/>
    </location>
</feature>
<dbReference type="PANTHER" id="PTHR45805:SF10">
    <property type="entry name" value="ECDYSONE-INDUCED PROTEIN 78C"/>
    <property type="match status" value="1"/>
</dbReference>
<dbReference type="PROSITE" id="PS51030">
    <property type="entry name" value="NUCLEAR_REC_DBD_2"/>
    <property type="match status" value="1"/>
</dbReference>
<name>A0A068WG36_ECHGR</name>